<feature type="transmembrane region" description="Helical" evidence="1">
    <location>
        <begin position="20"/>
        <end position="37"/>
    </location>
</feature>
<dbReference type="SUPFAM" id="SSF51445">
    <property type="entry name" value="(Trans)glycosidases"/>
    <property type="match status" value="1"/>
</dbReference>
<evidence type="ECO:0008006" key="4">
    <source>
        <dbReference type="Google" id="ProtNLM"/>
    </source>
</evidence>
<evidence type="ECO:0000256" key="1">
    <source>
        <dbReference type="SAM" id="Phobius"/>
    </source>
</evidence>
<dbReference type="GO" id="GO:0005975">
    <property type="term" value="P:carbohydrate metabolic process"/>
    <property type="evidence" value="ECO:0007669"/>
    <property type="project" value="InterPro"/>
</dbReference>
<dbReference type="OrthoDB" id="1392315at2"/>
<keyword evidence="1" id="KW-1133">Transmembrane helix</keyword>
<dbReference type="STRING" id="192903.SAMN04488513_102631"/>
<dbReference type="RefSeq" id="WP_072991689.1">
    <property type="nucleotide sequence ID" value="NZ_FQYU01000002.1"/>
</dbReference>
<keyword evidence="1" id="KW-0472">Membrane</keyword>
<reference evidence="3" key="1">
    <citation type="submission" date="2016-11" db="EMBL/GenBank/DDBJ databases">
        <authorList>
            <person name="Varghese N."/>
            <person name="Submissions S."/>
        </authorList>
    </citation>
    <scope>NUCLEOTIDE SEQUENCE [LARGE SCALE GENOMIC DNA]</scope>
    <source>
        <strain evidence="3">DSM 19858</strain>
    </source>
</reference>
<dbReference type="Gene3D" id="3.20.20.80">
    <property type="entry name" value="Glycosidases"/>
    <property type="match status" value="1"/>
</dbReference>
<proteinExistence type="predicted"/>
<dbReference type="EMBL" id="FQYU01000002">
    <property type="protein sequence ID" value="SHJ03582.1"/>
    <property type="molecule type" value="Genomic_DNA"/>
</dbReference>
<protein>
    <recommendedName>
        <fullName evidence="4">Alpha-L-fucosidase</fullName>
    </recommendedName>
</protein>
<organism evidence="2 3">
    <name type="scientific">Pseudozobellia thermophila</name>
    <dbReference type="NCBI Taxonomy" id="192903"/>
    <lineage>
        <taxon>Bacteria</taxon>
        <taxon>Pseudomonadati</taxon>
        <taxon>Bacteroidota</taxon>
        <taxon>Flavobacteriia</taxon>
        <taxon>Flavobacteriales</taxon>
        <taxon>Flavobacteriaceae</taxon>
        <taxon>Pseudozobellia</taxon>
    </lineage>
</organism>
<name>A0A1M6G157_9FLAO</name>
<keyword evidence="3" id="KW-1185">Reference proteome</keyword>
<gene>
    <name evidence="2" type="ORF">SAMN04488513_102631</name>
</gene>
<accession>A0A1M6G157</accession>
<dbReference type="InterPro" id="IPR017853">
    <property type="entry name" value="GH"/>
</dbReference>
<keyword evidence="1" id="KW-0812">Transmembrane</keyword>
<dbReference type="GO" id="GO:0004560">
    <property type="term" value="F:alpha-L-fucosidase activity"/>
    <property type="evidence" value="ECO:0007669"/>
    <property type="project" value="InterPro"/>
</dbReference>
<dbReference type="AlphaFoldDB" id="A0A1M6G157"/>
<sequence>MYKLKHIKEYDHIASATRLWCLLFLFAVNFSMVAQLVPDPYAETDGGLVNGEPVAIPIDPEAINVLSAGSALKSGDLGSKVLNFMFLWVESTASGTHTLSWQVQAPSSGVYKVTGEILGKDALMELHCNGEKRNIEVRSDDWGRLDLGNVRLQKGRNKLVLKIRSDEVVKVSALELTRPGVGQAIVDQAMSVRQDPDWFKDAGYGLMFQWTNRATPKEGDTLKDWEQKVNDFDVQRFVNRVEETGAAYVIWSITWGQQYISAPIAALDKLIGGRTTERDLLGEMADLLHAKGIKLIFYYHYGYDCYHSKDPEWMEVAGGYEADKSRLYKNVNDIIAEVGRRYGDKLNGWFFDGAQRYYDSRFDNSQGGPLSASFKKMGEAARTGNARRILTYNSWILPRVTEFQDYYAGEGLQQFTNLDGGRFVEGKHKGLMAHTCFPLEERWGHIDFNRPIKKPKYSIDELVGYVKHAQENRYPLSINLEMYEDGSVSSESLKLLKELRQRIR</sequence>
<evidence type="ECO:0000313" key="3">
    <source>
        <dbReference type="Proteomes" id="UP000184543"/>
    </source>
</evidence>
<evidence type="ECO:0000313" key="2">
    <source>
        <dbReference type="EMBL" id="SHJ03582.1"/>
    </source>
</evidence>
<dbReference type="Proteomes" id="UP000184543">
    <property type="component" value="Unassembled WGS sequence"/>
</dbReference>